<dbReference type="SUPFAM" id="SSF53756">
    <property type="entry name" value="UDP-Glycosyltransferase/glycogen phosphorylase"/>
    <property type="match status" value="1"/>
</dbReference>
<protein>
    <submittedName>
        <fullName evidence="3">Glycosyltransferase</fullName>
    </submittedName>
</protein>
<evidence type="ECO:0000259" key="2">
    <source>
        <dbReference type="Pfam" id="PF13439"/>
    </source>
</evidence>
<dbReference type="GO" id="GO:1901135">
    <property type="term" value="P:carbohydrate derivative metabolic process"/>
    <property type="evidence" value="ECO:0007669"/>
    <property type="project" value="UniProtKB-ARBA"/>
</dbReference>
<keyword evidence="4" id="KW-1185">Reference proteome</keyword>
<keyword evidence="3" id="KW-0808">Transferase</keyword>
<dbReference type="Proteomes" id="UP000245474">
    <property type="component" value="Unassembled WGS sequence"/>
</dbReference>
<dbReference type="CDD" id="cd03811">
    <property type="entry name" value="GT4_GT28_WabH-like"/>
    <property type="match status" value="1"/>
</dbReference>
<proteinExistence type="predicted"/>
<evidence type="ECO:0000259" key="1">
    <source>
        <dbReference type="Pfam" id="PF00534"/>
    </source>
</evidence>
<feature type="domain" description="Glycosyl transferase family 1" evidence="1">
    <location>
        <begin position="167"/>
        <end position="333"/>
    </location>
</feature>
<accession>A0A2U2N735</accession>
<name>A0A2U2N735_9GAMM</name>
<dbReference type="Pfam" id="PF00534">
    <property type="entry name" value="Glycos_transf_1"/>
    <property type="match status" value="1"/>
</dbReference>
<dbReference type="EMBL" id="QFFI01000004">
    <property type="protein sequence ID" value="PWG64898.1"/>
    <property type="molecule type" value="Genomic_DNA"/>
</dbReference>
<dbReference type="PANTHER" id="PTHR12526:SF636">
    <property type="entry name" value="BLL3647 PROTEIN"/>
    <property type="match status" value="1"/>
</dbReference>
<dbReference type="Pfam" id="PF13439">
    <property type="entry name" value="Glyco_transf_4"/>
    <property type="match status" value="1"/>
</dbReference>
<gene>
    <name evidence="3" type="ORF">DEM34_03625</name>
</gene>
<dbReference type="InterPro" id="IPR001296">
    <property type="entry name" value="Glyco_trans_1"/>
</dbReference>
<evidence type="ECO:0000313" key="3">
    <source>
        <dbReference type="EMBL" id="PWG64898.1"/>
    </source>
</evidence>
<dbReference type="InterPro" id="IPR028098">
    <property type="entry name" value="Glyco_trans_4-like_N"/>
</dbReference>
<evidence type="ECO:0000313" key="4">
    <source>
        <dbReference type="Proteomes" id="UP000245474"/>
    </source>
</evidence>
<dbReference type="AlphaFoldDB" id="A0A2U2N735"/>
<comment type="caution">
    <text evidence="3">The sequence shown here is derived from an EMBL/GenBank/DDBJ whole genome shotgun (WGS) entry which is preliminary data.</text>
</comment>
<dbReference type="PANTHER" id="PTHR12526">
    <property type="entry name" value="GLYCOSYLTRANSFERASE"/>
    <property type="match status" value="1"/>
</dbReference>
<dbReference type="GO" id="GO:0016757">
    <property type="term" value="F:glycosyltransferase activity"/>
    <property type="evidence" value="ECO:0007669"/>
    <property type="project" value="InterPro"/>
</dbReference>
<organism evidence="3 4">
    <name type="scientific">Sediminicurvatus halobius</name>
    <dbReference type="NCBI Taxonomy" id="2182432"/>
    <lineage>
        <taxon>Bacteria</taxon>
        <taxon>Pseudomonadati</taxon>
        <taxon>Pseudomonadota</taxon>
        <taxon>Gammaproteobacteria</taxon>
        <taxon>Chromatiales</taxon>
        <taxon>Ectothiorhodospiraceae</taxon>
        <taxon>Sediminicurvatus</taxon>
    </lineage>
</organism>
<reference evidence="3 4" key="1">
    <citation type="submission" date="2018-05" db="EMBL/GenBank/DDBJ databases">
        <title>Spiribacter halobius sp. nov., a moderately halophilic bacterium isolated from marine solar saltern.</title>
        <authorList>
            <person name="Zheng W.-S."/>
            <person name="Lu D.-C."/>
            <person name="Du Z.-J."/>
        </authorList>
    </citation>
    <scope>NUCLEOTIDE SEQUENCE [LARGE SCALE GENOMIC DNA]</scope>
    <source>
        <strain evidence="3 4">E85</strain>
    </source>
</reference>
<feature type="domain" description="Glycosyltransferase subfamily 4-like N-terminal" evidence="2">
    <location>
        <begin position="15"/>
        <end position="156"/>
    </location>
</feature>
<sequence length="363" mass="40132">MDEITTMHVIGSRQFGGAERFFLRLVSALREAGHPTVAVARRDTPVAEALDRLGGRNHFLSFANSWDFATRGALRGLLRYYRPAVVQTYMGRATRLMRKPRGLPSFHVARLGGYYRIDGYYRHCDAWIGNTRGLHRYLLEQGLPPARCTMIGNFVAPAPRPAPSDRIALRHRHGIPADATLLVAVGRMIDKKGFQDLLPAVAMLCGDFRGLHLLLVGDGPRRRELEAKAAALGIGERVHWAGWQPDPDAHYACSDLFVCPSRHEPLGNVILEAWSHGLPLVSTRSDGAAELVRDGETGILCEVASPAELAAGIRTLLEMGPTARERLGRAGREELRRAHGPEAITQRYLNFYRGLTQRVAATV</sequence>
<dbReference type="Gene3D" id="3.40.50.2000">
    <property type="entry name" value="Glycogen Phosphorylase B"/>
    <property type="match status" value="2"/>
</dbReference>